<evidence type="ECO:0000259" key="4">
    <source>
        <dbReference type="PROSITE" id="PS00022"/>
    </source>
</evidence>
<dbReference type="Proteomes" id="UP001175271">
    <property type="component" value="Unassembled WGS sequence"/>
</dbReference>
<evidence type="ECO:0000313" key="7">
    <source>
        <dbReference type="Proteomes" id="UP001175271"/>
    </source>
</evidence>
<dbReference type="PROSITE" id="PS00022">
    <property type="entry name" value="EGF_1"/>
    <property type="match status" value="1"/>
</dbReference>
<feature type="chain" id="PRO_5041342616" description="EGF-like domain-containing protein" evidence="3">
    <location>
        <begin position="21"/>
        <end position="449"/>
    </location>
</feature>
<dbReference type="PROSITE" id="PS01186">
    <property type="entry name" value="EGF_2"/>
    <property type="match status" value="1"/>
</dbReference>
<feature type="transmembrane region" description="Helical" evidence="2">
    <location>
        <begin position="316"/>
        <end position="334"/>
    </location>
</feature>
<dbReference type="AlphaFoldDB" id="A0AA39IPF6"/>
<keyword evidence="7" id="KW-1185">Reference proteome</keyword>
<reference evidence="6" key="1">
    <citation type="submission" date="2023-06" db="EMBL/GenBank/DDBJ databases">
        <title>Genomic analysis of the entomopathogenic nematode Steinernema hermaphroditum.</title>
        <authorList>
            <person name="Schwarz E.M."/>
            <person name="Heppert J.K."/>
            <person name="Baniya A."/>
            <person name="Schwartz H.T."/>
            <person name="Tan C.-H."/>
            <person name="Antoshechkin I."/>
            <person name="Sternberg P.W."/>
            <person name="Goodrich-Blair H."/>
            <person name="Dillman A.R."/>
        </authorList>
    </citation>
    <scope>NUCLEOTIDE SEQUENCE</scope>
    <source>
        <strain evidence="6">PS9179</strain>
        <tissue evidence="6">Whole animal</tissue>
    </source>
</reference>
<organism evidence="6 7">
    <name type="scientific">Steinernema hermaphroditum</name>
    <dbReference type="NCBI Taxonomy" id="289476"/>
    <lineage>
        <taxon>Eukaryota</taxon>
        <taxon>Metazoa</taxon>
        <taxon>Ecdysozoa</taxon>
        <taxon>Nematoda</taxon>
        <taxon>Chromadorea</taxon>
        <taxon>Rhabditida</taxon>
        <taxon>Tylenchina</taxon>
        <taxon>Panagrolaimomorpha</taxon>
        <taxon>Strongyloidoidea</taxon>
        <taxon>Steinernematidae</taxon>
        <taxon>Steinernema</taxon>
    </lineage>
</organism>
<evidence type="ECO:0000313" key="6">
    <source>
        <dbReference type="EMBL" id="KAK0428033.1"/>
    </source>
</evidence>
<keyword evidence="2" id="KW-1133">Transmembrane helix</keyword>
<feature type="compositionally biased region" description="Polar residues" evidence="1">
    <location>
        <begin position="440"/>
        <end position="449"/>
    </location>
</feature>
<accession>A0AA39IPF6</accession>
<feature type="compositionally biased region" description="Polar residues" evidence="1">
    <location>
        <begin position="415"/>
        <end position="433"/>
    </location>
</feature>
<evidence type="ECO:0000256" key="2">
    <source>
        <dbReference type="SAM" id="Phobius"/>
    </source>
</evidence>
<proteinExistence type="predicted"/>
<feature type="signal peptide" evidence="3">
    <location>
        <begin position="1"/>
        <end position="20"/>
    </location>
</feature>
<comment type="caution">
    <text evidence="6">The sequence shown here is derived from an EMBL/GenBank/DDBJ whole genome shotgun (WGS) entry which is preliminary data.</text>
</comment>
<feature type="region of interest" description="Disordered" evidence="1">
    <location>
        <begin position="413"/>
        <end position="449"/>
    </location>
</feature>
<evidence type="ECO:0000259" key="5">
    <source>
        <dbReference type="PROSITE" id="PS01186"/>
    </source>
</evidence>
<gene>
    <name evidence="6" type="ORF">QR680_010556</name>
</gene>
<feature type="domain" description="EGF-like" evidence="4 5">
    <location>
        <begin position="70"/>
        <end position="81"/>
    </location>
</feature>
<protein>
    <recommendedName>
        <fullName evidence="4 5">EGF-like domain-containing protein</fullName>
    </recommendedName>
</protein>
<name>A0AA39IPF6_9BILA</name>
<keyword evidence="2" id="KW-0812">Transmembrane</keyword>
<evidence type="ECO:0000256" key="3">
    <source>
        <dbReference type="SAM" id="SignalP"/>
    </source>
</evidence>
<keyword evidence="3" id="KW-0732">Signal</keyword>
<sequence>MARLLTLAALVLALGTFSRAYYVTDARRCNPSGGKWSTLDRQCVCYNHYAGERCDQVTRCLHGQLHNGICLCNYGWHGDLCNQIFCFYGYAVRNDTACECQPKIAGMYCDSCNIRSSTGPPLCLPQDNYDHGTAPTTVTNRNLVLEMVVALIKDLKYIMDRVPYLPLFVVASLMIKFTLFVDTAIFSGKLHEWKLRIYNVYLRLQDIELSILASDRFERRAEIALLLFGVLDAFYRLTSGHIRTTMFNRTMAVPTELPHNHWWRRAFHTTRRAYYNWHMDRHNESTYHPHTAPRVEPTEPAMAAYSPTAHVDIEKVLIYLVNMIFFYLCIRLFFRFMRQMRERRLERESHLATLNAQIDMLEHHVEMLNQINLHGKCRACMENEGLPNYEDVAGLQDENTHLLSEQIPIGFPPQETLQTPQVHSTQHNETQSSEVDEEPQQNNGPFLHV</sequence>
<dbReference type="EMBL" id="JAUCMV010000001">
    <property type="protein sequence ID" value="KAK0428033.1"/>
    <property type="molecule type" value="Genomic_DNA"/>
</dbReference>
<keyword evidence="2" id="KW-0472">Membrane</keyword>
<dbReference type="InterPro" id="IPR000742">
    <property type="entry name" value="EGF"/>
</dbReference>
<feature type="transmembrane region" description="Helical" evidence="2">
    <location>
        <begin position="164"/>
        <end position="186"/>
    </location>
</feature>
<evidence type="ECO:0000256" key="1">
    <source>
        <dbReference type="SAM" id="MobiDB-lite"/>
    </source>
</evidence>